<evidence type="ECO:0000313" key="3">
    <source>
        <dbReference type="Proteomes" id="UP000245469"/>
    </source>
</evidence>
<proteinExistence type="predicted"/>
<accession>A0A316A943</accession>
<keyword evidence="3" id="KW-1185">Reference proteome</keyword>
<evidence type="ECO:0000313" key="2">
    <source>
        <dbReference type="EMBL" id="PWJ54436.1"/>
    </source>
</evidence>
<dbReference type="AlphaFoldDB" id="A0A316A943"/>
<protein>
    <submittedName>
        <fullName evidence="2">Uncharacterized protein</fullName>
    </submittedName>
</protein>
<organism evidence="2 3">
    <name type="scientific">Quadrisphaera granulorum</name>
    <dbReference type="NCBI Taxonomy" id="317664"/>
    <lineage>
        <taxon>Bacteria</taxon>
        <taxon>Bacillati</taxon>
        <taxon>Actinomycetota</taxon>
        <taxon>Actinomycetes</taxon>
        <taxon>Kineosporiales</taxon>
        <taxon>Kineosporiaceae</taxon>
        <taxon>Quadrisphaera</taxon>
    </lineage>
</organism>
<gene>
    <name evidence="2" type="ORF">BXY45_107132</name>
</gene>
<evidence type="ECO:0000256" key="1">
    <source>
        <dbReference type="SAM" id="MobiDB-lite"/>
    </source>
</evidence>
<dbReference type="EMBL" id="QGDQ01000007">
    <property type="protein sequence ID" value="PWJ54436.1"/>
    <property type="molecule type" value="Genomic_DNA"/>
</dbReference>
<dbReference type="Proteomes" id="UP000245469">
    <property type="component" value="Unassembled WGS sequence"/>
</dbReference>
<reference evidence="2 3" key="1">
    <citation type="submission" date="2018-03" db="EMBL/GenBank/DDBJ databases">
        <title>Genomic Encyclopedia of Archaeal and Bacterial Type Strains, Phase II (KMG-II): from individual species to whole genera.</title>
        <authorList>
            <person name="Goeker M."/>
        </authorList>
    </citation>
    <scope>NUCLEOTIDE SEQUENCE [LARGE SCALE GENOMIC DNA]</scope>
    <source>
        <strain evidence="2 3">DSM 44889</strain>
    </source>
</reference>
<name>A0A316A943_9ACTN</name>
<comment type="caution">
    <text evidence="2">The sequence shown here is derived from an EMBL/GenBank/DDBJ whole genome shotgun (WGS) entry which is preliminary data.</text>
</comment>
<feature type="region of interest" description="Disordered" evidence="1">
    <location>
        <begin position="1"/>
        <end position="20"/>
    </location>
</feature>
<sequence length="85" mass="8943">MSDEQAPDESGWVVARKGEGSAYEEPPVAAEITIRLYSLKPGDAQITLSLGDAIAPEGTADPAVVDQVWQRAAAELAEASTFLRG</sequence>